<sequence>MPFSQKIRGASFRDEYIANSDDFMVADTNDAFLIPPKSPMLGDCLTVVLDLDETLIYGRENALYVRPHIQELLEFLAAHCETVVWTRAVHHYADAVIHQIDAAKAVDHLICRHPTWCTHTNVKDLHLLGRDLDSIIIFENTPDCIRGFEGNGVLVEDYTGGELEDTTLLSVLHLLREVVDTRRRYPSLSISECLARAQLAQKQHVPTDEGDSIQCYCLGRMEETTAPLHWRGPQQHCARLSTLLQS</sequence>
<dbReference type="VEuPathDB" id="TriTrypDB:ADEAN_000075300"/>
<dbReference type="OrthoDB" id="277011at2759"/>
<dbReference type="InterPro" id="IPR023214">
    <property type="entry name" value="HAD_sf"/>
</dbReference>
<dbReference type="SMART" id="SM00577">
    <property type="entry name" value="CPDc"/>
    <property type="match status" value="1"/>
</dbReference>
<dbReference type="GO" id="GO:0005744">
    <property type="term" value="C:TIM23 mitochondrial import inner membrane translocase complex"/>
    <property type="evidence" value="ECO:0007669"/>
    <property type="project" value="UniProtKB-UniRule"/>
</dbReference>
<keyword evidence="1" id="KW-0496">Mitochondrion</keyword>
<dbReference type="SUPFAM" id="SSF56784">
    <property type="entry name" value="HAD-like"/>
    <property type="match status" value="1"/>
</dbReference>
<keyword evidence="4" id="KW-1185">Reference proteome</keyword>
<dbReference type="GO" id="GO:0015031">
    <property type="term" value="P:protein transport"/>
    <property type="evidence" value="ECO:0007669"/>
    <property type="project" value="UniProtKB-KW"/>
</dbReference>
<feature type="domain" description="FCP1 homology" evidence="2">
    <location>
        <begin position="40"/>
        <end position="178"/>
    </location>
</feature>
<comment type="similarity">
    <text evidence="1">Belongs to the TIM50 family.</text>
</comment>
<dbReference type="PROSITE" id="PS50969">
    <property type="entry name" value="FCP1"/>
    <property type="match status" value="1"/>
</dbReference>
<keyword evidence="1" id="KW-0811">Translocation</keyword>
<name>A0A7G2C609_9TRYP</name>
<dbReference type="InterPro" id="IPR050365">
    <property type="entry name" value="TIM50"/>
</dbReference>
<evidence type="ECO:0000259" key="2">
    <source>
        <dbReference type="PROSITE" id="PS50969"/>
    </source>
</evidence>
<evidence type="ECO:0000313" key="3">
    <source>
        <dbReference type="EMBL" id="CAD2213312.1"/>
    </source>
</evidence>
<comment type="function">
    <text evidence="1">Essential component of the TIM23 complex, a complex that mediates the translocation of transit peptide-containing proteins across the mitochondrial inner membrane.</text>
</comment>
<organism evidence="3 4">
    <name type="scientific">Angomonas deanei</name>
    <dbReference type="NCBI Taxonomy" id="59799"/>
    <lineage>
        <taxon>Eukaryota</taxon>
        <taxon>Discoba</taxon>
        <taxon>Euglenozoa</taxon>
        <taxon>Kinetoplastea</taxon>
        <taxon>Metakinetoplastina</taxon>
        <taxon>Trypanosomatida</taxon>
        <taxon>Trypanosomatidae</taxon>
        <taxon>Strigomonadinae</taxon>
        <taxon>Angomonas</taxon>
    </lineage>
</organism>
<dbReference type="Pfam" id="PF03031">
    <property type="entry name" value="NIF"/>
    <property type="match status" value="1"/>
</dbReference>
<dbReference type="AlphaFoldDB" id="A0A7G2C609"/>
<gene>
    <name evidence="3" type="ORF">ADEAN_000075300</name>
</gene>
<keyword evidence="1" id="KW-0809">Transit peptide</keyword>
<dbReference type="InterPro" id="IPR036412">
    <property type="entry name" value="HAD-like_sf"/>
</dbReference>
<comment type="subunit">
    <text evidence="1">Component of the TIM23 complex.</text>
</comment>
<dbReference type="InterPro" id="IPR004274">
    <property type="entry name" value="FCP1_dom"/>
</dbReference>
<dbReference type="EMBL" id="LR877145">
    <property type="protein sequence ID" value="CAD2213312.1"/>
    <property type="molecule type" value="Genomic_DNA"/>
</dbReference>
<dbReference type="PANTHER" id="PTHR12210">
    <property type="entry name" value="DULLARD PROTEIN PHOSPHATASE"/>
    <property type="match status" value="1"/>
</dbReference>
<keyword evidence="1" id="KW-0653">Protein transport</keyword>
<accession>A0A7G2C609</accession>
<keyword evidence="1" id="KW-0813">Transport</keyword>
<comment type="subcellular location">
    <subcellularLocation>
        <location evidence="1">Mitochondrion inner membrane</location>
        <topology evidence="1">Single-pass membrane protein</topology>
    </subcellularLocation>
</comment>
<dbReference type="Proteomes" id="UP000515908">
    <property type="component" value="Chromosome 01"/>
</dbReference>
<reference evidence="3 4" key="1">
    <citation type="submission" date="2020-08" db="EMBL/GenBank/DDBJ databases">
        <authorList>
            <person name="Newling K."/>
            <person name="Davey J."/>
            <person name="Forrester S."/>
        </authorList>
    </citation>
    <scope>NUCLEOTIDE SEQUENCE [LARGE SCALE GENOMIC DNA]</scope>
    <source>
        <strain evidence="4">Crithidia deanei Carvalho (ATCC PRA-265)</strain>
    </source>
</reference>
<dbReference type="Gene3D" id="3.40.50.1000">
    <property type="entry name" value="HAD superfamily/HAD-like"/>
    <property type="match status" value="1"/>
</dbReference>
<protein>
    <recommendedName>
        <fullName evidence="1">Mitochondrial import inner membrane translocase subunit TIM50</fullName>
    </recommendedName>
</protein>
<evidence type="ECO:0000256" key="1">
    <source>
        <dbReference type="RuleBase" id="RU365079"/>
    </source>
</evidence>
<proteinExistence type="inferred from homology"/>
<evidence type="ECO:0000313" key="4">
    <source>
        <dbReference type="Proteomes" id="UP000515908"/>
    </source>
</evidence>